<proteinExistence type="predicted"/>
<feature type="region of interest" description="Disordered" evidence="1">
    <location>
        <begin position="34"/>
        <end position="92"/>
    </location>
</feature>
<reference evidence="2 3" key="1">
    <citation type="journal article" date="2019" name="Commun. Biol.">
        <title>The bagworm genome reveals a unique fibroin gene that provides high tensile strength.</title>
        <authorList>
            <person name="Kono N."/>
            <person name="Nakamura H."/>
            <person name="Ohtoshi R."/>
            <person name="Tomita M."/>
            <person name="Numata K."/>
            <person name="Arakawa K."/>
        </authorList>
    </citation>
    <scope>NUCLEOTIDE SEQUENCE [LARGE SCALE GENOMIC DNA]</scope>
</reference>
<evidence type="ECO:0000256" key="1">
    <source>
        <dbReference type="SAM" id="MobiDB-lite"/>
    </source>
</evidence>
<sequence>MFRLIYCSTSFTNGGQNTTATDALFFCFSLRGEGDKKPNELPTHPPYAVDSSSDASIDIQMPSARDSPTCDSLGSPRHRESRKVSTRVGTFK</sequence>
<feature type="compositionally biased region" description="Low complexity" evidence="1">
    <location>
        <begin position="50"/>
        <end position="59"/>
    </location>
</feature>
<name>A0A4C1WJT3_EUMVA</name>
<gene>
    <name evidence="2" type="ORF">EVAR_48301_1</name>
</gene>
<evidence type="ECO:0000313" key="2">
    <source>
        <dbReference type="EMBL" id="GBP51678.1"/>
    </source>
</evidence>
<dbReference type="EMBL" id="BGZK01000586">
    <property type="protein sequence ID" value="GBP51678.1"/>
    <property type="molecule type" value="Genomic_DNA"/>
</dbReference>
<evidence type="ECO:0000313" key="3">
    <source>
        <dbReference type="Proteomes" id="UP000299102"/>
    </source>
</evidence>
<accession>A0A4C1WJT3</accession>
<comment type="caution">
    <text evidence="2">The sequence shown here is derived from an EMBL/GenBank/DDBJ whole genome shotgun (WGS) entry which is preliminary data.</text>
</comment>
<protein>
    <submittedName>
        <fullName evidence="2">Uncharacterized protein</fullName>
    </submittedName>
</protein>
<organism evidence="2 3">
    <name type="scientific">Eumeta variegata</name>
    <name type="common">Bagworm moth</name>
    <name type="synonym">Eumeta japonica</name>
    <dbReference type="NCBI Taxonomy" id="151549"/>
    <lineage>
        <taxon>Eukaryota</taxon>
        <taxon>Metazoa</taxon>
        <taxon>Ecdysozoa</taxon>
        <taxon>Arthropoda</taxon>
        <taxon>Hexapoda</taxon>
        <taxon>Insecta</taxon>
        <taxon>Pterygota</taxon>
        <taxon>Neoptera</taxon>
        <taxon>Endopterygota</taxon>
        <taxon>Lepidoptera</taxon>
        <taxon>Glossata</taxon>
        <taxon>Ditrysia</taxon>
        <taxon>Tineoidea</taxon>
        <taxon>Psychidae</taxon>
        <taxon>Oiketicinae</taxon>
        <taxon>Eumeta</taxon>
    </lineage>
</organism>
<dbReference type="AlphaFoldDB" id="A0A4C1WJT3"/>
<dbReference type="Proteomes" id="UP000299102">
    <property type="component" value="Unassembled WGS sequence"/>
</dbReference>
<keyword evidence="3" id="KW-1185">Reference proteome</keyword>